<organism evidence="1 2">
    <name type="scientific">Alligator mississippiensis</name>
    <name type="common">American alligator</name>
    <dbReference type="NCBI Taxonomy" id="8496"/>
    <lineage>
        <taxon>Eukaryota</taxon>
        <taxon>Metazoa</taxon>
        <taxon>Chordata</taxon>
        <taxon>Craniata</taxon>
        <taxon>Vertebrata</taxon>
        <taxon>Euteleostomi</taxon>
        <taxon>Archelosauria</taxon>
        <taxon>Archosauria</taxon>
        <taxon>Crocodylia</taxon>
        <taxon>Alligatoridae</taxon>
        <taxon>Alligatorinae</taxon>
        <taxon>Alligator</taxon>
    </lineage>
</organism>
<protein>
    <submittedName>
        <fullName evidence="1">Uncharacterized protein</fullName>
    </submittedName>
</protein>
<evidence type="ECO:0000313" key="1">
    <source>
        <dbReference type="EMBL" id="KYO25995.1"/>
    </source>
</evidence>
<evidence type="ECO:0000313" key="2">
    <source>
        <dbReference type="Proteomes" id="UP000050525"/>
    </source>
</evidence>
<reference evidence="1 2" key="1">
    <citation type="journal article" date="2012" name="Genome Biol.">
        <title>Sequencing three crocodilian genomes to illuminate the evolution of archosaurs and amniotes.</title>
        <authorList>
            <person name="St John J.A."/>
            <person name="Braun E.L."/>
            <person name="Isberg S.R."/>
            <person name="Miles L.G."/>
            <person name="Chong A.Y."/>
            <person name="Gongora J."/>
            <person name="Dalzell P."/>
            <person name="Moran C."/>
            <person name="Bed'hom B."/>
            <person name="Abzhanov A."/>
            <person name="Burgess S.C."/>
            <person name="Cooksey A.M."/>
            <person name="Castoe T.A."/>
            <person name="Crawford N.G."/>
            <person name="Densmore L.D."/>
            <person name="Drew J.C."/>
            <person name="Edwards S.V."/>
            <person name="Faircloth B.C."/>
            <person name="Fujita M.K."/>
            <person name="Greenwold M.J."/>
            <person name="Hoffmann F.G."/>
            <person name="Howard J.M."/>
            <person name="Iguchi T."/>
            <person name="Janes D.E."/>
            <person name="Khan S.Y."/>
            <person name="Kohno S."/>
            <person name="de Koning A.J."/>
            <person name="Lance S.L."/>
            <person name="McCarthy F.M."/>
            <person name="McCormack J.E."/>
            <person name="Merchant M.E."/>
            <person name="Peterson D.G."/>
            <person name="Pollock D.D."/>
            <person name="Pourmand N."/>
            <person name="Raney B.J."/>
            <person name="Roessler K.A."/>
            <person name="Sanford J.R."/>
            <person name="Sawyer R.H."/>
            <person name="Schmidt C.J."/>
            <person name="Triplett E.W."/>
            <person name="Tuberville T.D."/>
            <person name="Venegas-Anaya M."/>
            <person name="Howard J.T."/>
            <person name="Jarvis E.D."/>
            <person name="Guillette L.J.Jr."/>
            <person name="Glenn T.C."/>
            <person name="Green R.E."/>
            <person name="Ray D.A."/>
        </authorList>
    </citation>
    <scope>NUCLEOTIDE SEQUENCE [LARGE SCALE GENOMIC DNA]</scope>
    <source>
        <strain evidence="1">KSC_2009_1</strain>
    </source>
</reference>
<name>A0A151MN94_ALLMI</name>
<gene>
    <name evidence="1" type="ORF">Y1Q_0003770</name>
</gene>
<dbReference type="EMBL" id="AKHW03005657">
    <property type="protein sequence ID" value="KYO25995.1"/>
    <property type="molecule type" value="Genomic_DNA"/>
</dbReference>
<sequence>MTQATFWDLVEQAWAHLECQDINMWLPLPADTNLAITLFKLAMHTSLQYDGHLFGVGKATTREAILEVSSYFRFF</sequence>
<dbReference type="Proteomes" id="UP000050525">
    <property type="component" value="Unassembled WGS sequence"/>
</dbReference>
<dbReference type="AlphaFoldDB" id="A0A151MN94"/>
<proteinExistence type="predicted"/>
<accession>A0A151MN94</accession>
<comment type="caution">
    <text evidence="1">The sequence shown here is derived from an EMBL/GenBank/DDBJ whole genome shotgun (WGS) entry which is preliminary data.</text>
</comment>
<keyword evidence="2" id="KW-1185">Reference proteome</keyword>